<dbReference type="NCBIfam" id="TIGR00251">
    <property type="entry name" value="DUF167 family protein"/>
    <property type="match status" value="1"/>
</dbReference>
<evidence type="ECO:0000256" key="1">
    <source>
        <dbReference type="ARBA" id="ARBA00010364"/>
    </source>
</evidence>
<evidence type="ECO:0000313" key="3">
    <source>
        <dbReference type="EMBL" id="KAH6591137.1"/>
    </source>
</evidence>
<dbReference type="EMBL" id="JAFCIX010000418">
    <property type="protein sequence ID" value="KAH6591137.1"/>
    <property type="molecule type" value="Genomic_DNA"/>
</dbReference>
<sequence>MVRRSFSSKKVPRTKASSQIQSLEQDATNAGPAWLGVFSDGAIKLSTLVKPNAKLSRIIDVQGDALSIQLAAPPHDGDANNELVRFLATTLKLRNYQISIMVGHKSRRKVLRIESTLTSKQIQNQIMEPFQ</sequence>
<dbReference type="SMART" id="SM01152">
    <property type="entry name" value="DUF167"/>
    <property type="match status" value="1"/>
</dbReference>
<reference evidence="3 4" key="1">
    <citation type="submission" date="2021-02" db="EMBL/GenBank/DDBJ databases">
        <title>Variation within the Batrachochytrium salamandrivorans European outbreak.</title>
        <authorList>
            <person name="Kelly M."/>
            <person name="Pasmans F."/>
            <person name="Shea T.P."/>
            <person name="Munoz J.F."/>
            <person name="Carranza S."/>
            <person name="Cuomo C.A."/>
            <person name="Martel A."/>
        </authorList>
    </citation>
    <scope>NUCLEOTIDE SEQUENCE [LARGE SCALE GENOMIC DNA]</scope>
    <source>
        <strain evidence="3 4">AMFP18/2</strain>
    </source>
</reference>
<dbReference type="HAMAP" id="MF_00634">
    <property type="entry name" value="UPF0235"/>
    <property type="match status" value="1"/>
</dbReference>
<dbReference type="Pfam" id="PF02594">
    <property type="entry name" value="DUF167"/>
    <property type="match status" value="1"/>
</dbReference>
<dbReference type="SUPFAM" id="SSF69786">
    <property type="entry name" value="YggU-like"/>
    <property type="match status" value="1"/>
</dbReference>
<gene>
    <name evidence="3" type="ORF">BASA50_009140</name>
</gene>
<comment type="caution">
    <text evidence="3">The sequence shown here is derived from an EMBL/GenBank/DDBJ whole genome shotgun (WGS) entry which is preliminary data.</text>
</comment>
<comment type="similarity">
    <text evidence="1">Belongs to the UPF0235 family.</text>
</comment>
<dbReference type="PANTHER" id="PTHR13420:SF7">
    <property type="entry name" value="UPF0235 PROTEIN C15ORF40"/>
    <property type="match status" value="1"/>
</dbReference>
<feature type="region of interest" description="Disordered" evidence="2">
    <location>
        <begin position="1"/>
        <end position="24"/>
    </location>
</feature>
<evidence type="ECO:0000256" key="2">
    <source>
        <dbReference type="SAM" id="MobiDB-lite"/>
    </source>
</evidence>
<dbReference type="InterPro" id="IPR036591">
    <property type="entry name" value="YggU-like_sf"/>
</dbReference>
<dbReference type="Gene3D" id="3.30.1200.10">
    <property type="entry name" value="YggU-like"/>
    <property type="match status" value="1"/>
</dbReference>
<dbReference type="PANTHER" id="PTHR13420">
    <property type="entry name" value="UPF0235 PROTEIN C15ORF40"/>
    <property type="match status" value="1"/>
</dbReference>
<feature type="compositionally biased region" description="Polar residues" evidence="2">
    <location>
        <begin position="15"/>
        <end position="24"/>
    </location>
</feature>
<name>A0ABQ8F2X5_9FUNG</name>
<protein>
    <submittedName>
        <fullName evidence="3">Uncharacterized protein</fullName>
    </submittedName>
</protein>
<feature type="compositionally biased region" description="Basic residues" evidence="2">
    <location>
        <begin position="1"/>
        <end position="13"/>
    </location>
</feature>
<proteinExistence type="inferred from homology"/>
<evidence type="ECO:0000313" key="4">
    <source>
        <dbReference type="Proteomes" id="UP001648503"/>
    </source>
</evidence>
<dbReference type="Proteomes" id="UP001648503">
    <property type="component" value="Unassembled WGS sequence"/>
</dbReference>
<organism evidence="3 4">
    <name type="scientific">Batrachochytrium salamandrivorans</name>
    <dbReference type="NCBI Taxonomy" id="1357716"/>
    <lineage>
        <taxon>Eukaryota</taxon>
        <taxon>Fungi</taxon>
        <taxon>Fungi incertae sedis</taxon>
        <taxon>Chytridiomycota</taxon>
        <taxon>Chytridiomycota incertae sedis</taxon>
        <taxon>Chytridiomycetes</taxon>
        <taxon>Rhizophydiales</taxon>
        <taxon>Rhizophydiales incertae sedis</taxon>
        <taxon>Batrachochytrium</taxon>
    </lineage>
</organism>
<dbReference type="InterPro" id="IPR003746">
    <property type="entry name" value="DUF167"/>
</dbReference>
<accession>A0ABQ8F2X5</accession>
<keyword evidence="4" id="KW-1185">Reference proteome</keyword>